<dbReference type="EMBL" id="MHUT01000020">
    <property type="protein sequence ID" value="OHA80433.1"/>
    <property type="molecule type" value="Genomic_DNA"/>
</dbReference>
<keyword evidence="4 6" id="KW-0378">Hydrolase</keyword>
<keyword evidence="1 6" id="KW-0819">tRNA processing</keyword>
<sequence length="114" mass="13403">MLPRKNRISRKNFPTHKARGSRVFSPFFSAVFYQNDDVEEKQSRMATVVSKKTAKTAVARNLLRRRFYELFMPYLKEMIRPTTVVIYPKSEAQKVPFSFLKSEIEKALKQAKLI</sequence>
<comment type="subunit">
    <text evidence="6">Consists of a catalytic RNA component (M1 or rnpB) and a protein subunit.</text>
</comment>
<dbReference type="AlphaFoldDB" id="A0A1G2S5R4"/>
<comment type="caution">
    <text evidence="8">The sequence shown here is derived from an EMBL/GenBank/DDBJ whole genome shotgun (WGS) entry which is preliminary data.</text>
</comment>
<dbReference type="HAMAP" id="MF_00227">
    <property type="entry name" value="RNase_P"/>
    <property type="match status" value="1"/>
</dbReference>
<dbReference type="GO" id="GO:0030677">
    <property type="term" value="C:ribonuclease P complex"/>
    <property type="evidence" value="ECO:0007669"/>
    <property type="project" value="TreeGrafter"/>
</dbReference>
<comment type="catalytic activity">
    <reaction evidence="6">
        <text>Endonucleolytic cleavage of RNA, removing 5'-extranucleotides from tRNA precursor.</text>
        <dbReference type="EC" id="3.1.26.5"/>
    </reaction>
</comment>
<evidence type="ECO:0000256" key="5">
    <source>
        <dbReference type="ARBA" id="ARBA00022884"/>
    </source>
</evidence>
<dbReference type="GO" id="GO:0004526">
    <property type="term" value="F:ribonuclease P activity"/>
    <property type="evidence" value="ECO:0007669"/>
    <property type="project" value="UniProtKB-UniRule"/>
</dbReference>
<comment type="function">
    <text evidence="6">RNaseP catalyzes the removal of the 5'-leader sequence from pre-tRNA to produce the mature 5'-terminus. It can also cleave other RNA substrates such as 4.5S RNA. The protein component plays an auxiliary but essential role in vivo by binding to the 5'-leader sequence and broadening the substrate specificity of the ribozyme.</text>
</comment>
<evidence type="ECO:0000256" key="7">
    <source>
        <dbReference type="NCBIfam" id="TIGR00188"/>
    </source>
</evidence>
<dbReference type="GO" id="GO:0000049">
    <property type="term" value="F:tRNA binding"/>
    <property type="evidence" value="ECO:0007669"/>
    <property type="project" value="UniProtKB-UniRule"/>
</dbReference>
<dbReference type="GO" id="GO:0042781">
    <property type="term" value="F:3'-tRNA processing endoribonuclease activity"/>
    <property type="evidence" value="ECO:0007669"/>
    <property type="project" value="TreeGrafter"/>
</dbReference>
<keyword evidence="5 6" id="KW-0694">RNA-binding</keyword>
<evidence type="ECO:0000313" key="9">
    <source>
        <dbReference type="Proteomes" id="UP000179118"/>
    </source>
</evidence>
<evidence type="ECO:0000256" key="3">
    <source>
        <dbReference type="ARBA" id="ARBA00022759"/>
    </source>
</evidence>
<dbReference type="GO" id="GO:0001682">
    <property type="term" value="P:tRNA 5'-leader removal"/>
    <property type="evidence" value="ECO:0007669"/>
    <property type="project" value="UniProtKB-UniRule"/>
</dbReference>
<dbReference type="Gene3D" id="3.30.230.10">
    <property type="match status" value="1"/>
</dbReference>
<keyword evidence="3 6" id="KW-0255">Endonuclease</keyword>
<dbReference type="PANTHER" id="PTHR33992">
    <property type="entry name" value="RIBONUCLEASE P PROTEIN COMPONENT"/>
    <property type="match status" value="1"/>
</dbReference>
<evidence type="ECO:0000256" key="6">
    <source>
        <dbReference type="HAMAP-Rule" id="MF_00227"/>
    </source>
</evidence>
<accession>A0A1G2S5R4</accession>
<dbReference type="Pfam" id="PF00825">
    <property type="entry name" value="Ribonuclease_P"/>
    <property type="match status" value="1"/>
</dbReference>
<reference evidence="8 9" key="1">
    <citation type="journal article" date="2016" name="Nat. Commun.">
        <title>Thousands of microbial genomes shed light on interconnected biogeochemical processes in an aquifer system.</title>
        <authorList>
            <person name="Anantharaman K."/>
            <person name="Brown C.T."/>
            <person name="Hug L.A."/>
            <person name="Sharon I."/>
            <person name="Castelle C.J."/>
            <person name="Probst A.J."/>
            <person name="Thomas B.C."/>
            <person name="Singh A."/>
            <person name="Wilkins M.J."/>
            <person name="Karaoz U."/>
            <person name="Brodie E.L."/>
            <person name="Williams K.H."/>
            <person name="Hubbard S.S."/>
            <person name="Banfield J.F."/>
        </authorList>
    </citation>
    <scope>NUCLEOTIDE SEQUENCE [LARGE SCALE GENOMIC DNA]</scope>
</reference>
<evidence type="ECO:0000256" key="1">
    <source>
        <dbReference type="ARBA" id="ARBA00022694"/>
    </source>
</evidence>
<dbReference type="PANTHER" id="PTHR33992:SF1">
    <property type="entry name" value="RIBONUCLEASE P PROTEIN COMPONENT"/>
    <property type="match status" value="1"/>
</dbReference>
<dbReference type="NCBIfam" id="TIGR00188">
    <property type="entry name" value="rnpA"/>
    <property type="match status" value="1"/>
</dbReference>
<gene>
    <name evidence="6" type="primary">rnpA</name>
    <name evidence="8" type="ORF">A3D51_03385</name>
</gene>
<dbReference type="Proteomes" id="UP000179118">
    <property type="component" value="Unassembled WGS sequence"/>
</dbReference>
<dbReference type="InterPro" id="IPR000100">
    <property type="entry name" value="RNase_P"/>
</dbReference>
<organism evidence="8 9">
    <name type="scientific">Candidatus Yonathbacteria bacterium RIFCSPHIGHO2_02_FULL_44_14</name>
    <dbReference type="NCBI Taxonomy" id="1802724"/>
    <lineage>
        <taxon>Bacteria</taxon>
        <taxon>Candidatus Yonathiibacteriota</taxon>
    </lineage>
</organism>
<comment type="similarity">
    <text evidence="6">Belongs to the RnpA family.</text>
</comment>
<protein>
    <recommendedName>
        <fullName evidence="6 7">Ribonuclease P protein component</fullName>
        <shortName evidence="6">RNase P protein</shortName>
        <shortName evidence="6">RNaseP protein</shortName>
        <ecNumber evidence="6 7">3.1.26.5</ecNumber>
    </recommendedName>
    <alternativeName>
        <fullName evidence="6">Protein C5</fullName>
    </alternativeName>
</protein>
<dbReference type="InterPro" id="IPR020568">
    <property type="entry name" value="Ribosomal_Su5_D2-typ_SF"/>
</dbReference>
<evidence type="ECO:0000313" key="8">
    <source>
        <dbReference type="EMBL" id="OHA80433.1"/>
    </source>
</evidence>
<dbReference type="InterPro" id="IPR014721">
    <property type="entry name" value="Ribsml_uS5_D2-typ_fold_subgr"/>
</dbReference>
<evidence type="ECO:0000256" key="2">
    <source>
        <dbReference type="ARBA" id="ARBA00022722"/>
    </source>
</evidence>
<dbReference type="EC" id="3.1.26.5" evidence="6 7"/>
<name>A0A1G2S5R4_9BACT</name>
<keyword evidence="2 6" id="KW-0540">Nuclease</keyword>
<evidence type="ECO:0000256" key="4">
    <source>
        <dbReference type="ARBA" id="ARBA00022801"/>
    </source>
</evidence>
<dbReference type="SUPFAM" id="SSF54211">
    <property type="entry name" value="Ribosomal protein S5 domain 2-like"/>
    <property type="match status" value="1"/>
</dbReference>
<proteinExistence type="inferred from homology"/>